<evidence type="ECO:0000313" key="3">
    <source>
        <dbReference type="Proteomes" id="UP000272474"/>
    </source>
</evidence>
<dbReference type="AlphaFoldDB" id="A0A3A9Z9P8"/>
<dbReference type="EMBL" id="RBAL01000003">
    <property type="protein sequence ID" value="RKN44993.1"/>
    <property type="molecule type" value="Genomic_DNA"/>
</dbReference>
<dbReference type="GO" id="GO:0003677">
    <property type="term" value="F:DNA binding"/>
    <property type="evidence" value="ECO:0007669"/>
    <property type="project" value="InterPro"/>
</dbReference>
<gene>
    <name evidence="2" type="ORF">D7294_07800</name>
</gene>
<organism evidence="2 3">
    <name type="scientific">Streptomyces hoynatensis</name>
    <dbReference type="NCBI Taxonomy" id="1141874"/>
    <lineage>
        <taxon>Bacteria</taxon>
        <taxon>Bacillati</taxon>
        <taxon>Actinomycetota</taxon>
        <taxon>Actinomycetes</taxon>
        <taxon>Kitasatosporales</taxon>
        <taxon>Streptomycetaceae</taxon>
        <taxon>Streptomyces</taxon>
    </lineage>
</organism>
<dbReference type="InterPro" id="IPR058118">
    <property type="entry name" value="Tpg"/>
</dbReference>
<dbReference type="OrthoDB" id="3868195at2"/>
<reference evidence="2 3" key="1">
    <citation type="journal article" date="2014" name="Int. J. Syst. Evol. Microbiol.">
        <title>Streptomyces hoynatensis sp. nov., isolated from deep marine sediment.</title>
        <authorList>
            <person name="Veyisoglu A."/>
            <person name="Sahin N."/>
        </authorList>
    </citation>
    <scope>NUCLEOTIDE SEQUENCE [LARGE SCALE GENOMIC DNA]</scope>
    <source>
        <strain evidence="2 3">KCTC 29097</strain>
    </source>
</reference>
<dbReference type="CDD" id="cd00093">
    <property type="entry name" value="HTH_XRE"/>
    <property type="match status" value="1"/>
</dbReference>
<accession>A0A3A9Z9P8</accession>
<dbReference type="InterPro" id="IPR001387">
    <property type="entry name" value="Cro/C1-type_HTH"/>
</dbReference>
<dbReference type="Pfam" id="PF01381">
    <property type="entry name" value="HTH_3"/>
    <property type="match status" value="1"/>
</dbReference>
<proteinExistence type="predicted"/>
<dbReference type="SUPFAM" id="SSF47413">
    <property type="entry name" value="lambda repressor-like DNA-binding domains"/>
    <property type="match status" value="1"/>
</dbReference>
<evidence type="ECO:0000313" key="2">
    <source>
        <dbReference type="EMBL" id="RKN44993.1"/>
    </source>
</evidence>
<dbReference type="InterPro" id="IPR010982">
    <property type="entry name" value="Lambda_DNA-bd_dom_sf"/>
</dbReference>
<name>A0A3A9Z9P8_9ACTN</name>
<dbReference type="RefSeq" id="WP_120676944.1">
    <property type="nucleotide sequence ID" value="NZ_RBAL01000003.1"/>
</dbReference>
<protein>
    <submittedName>
        <fullName evidence="2">XRE family transcriptional regulator</fullName>
    </submittedName>
</protein>
<dbReference type="NCBIfam" id="NF047541">
    <property type="entry name" value="telomere_Tpg"/>
    <property type="match status" value="1"/>
</dbReference>
<dbReference type="Proteomes" id="UP000272474">
    <property type="component" value="Unassembled WGS sequence"/>
</dbReference>
<sequence length="188" mass="20635">MGEIQDGIEEALQATQTRPLPRSAQARVRVLLRAERGDTGAVARRLGVSRRTVQRYLTGQIRRPGPRVAAALEREARRSWQPGLRARAIRRAARLGITVETRARFGFTAAPGSTDDPRLRRVTELLEPAASGHLLAAYQGGAEEGELRRILGEGLGFSYFRDHGRRAQGLDVEITDIDYLDLDLGGGA</sequence>
<feature type="domain" description="HTH cro/C1-type" evidence="1">
    <location>
        <begin position="32"/>
        <end position="74"/>
    </location>
</feature>
<keyword evidence="3" id="KW-1185">Reference proteome</keyword>
<comment type="caution">
    <text evidence="2">The sequence shown here is derived from an EMBL/GenBank/DDBJ whole genome shotgun (WGS) entry which is preliminary data.</text>
</comment>
<evidence type="ECO:0000259" key="1">
    <source>
        <dbReference type="Pfam" id="PF01381"/>
    </source>
</evidence>